<dbReference type="PANTHER" id="PTHR15704">
    <property type="entry name" value="SUPERKILLER 3 PROTEIN-RELATED"/>
    <property type="match status" value="1"/>
</dbReference>
<keyword evidence="1" id="KW-0677">Repeat</keyword>
<feature type="repeat" description="TPR" evidence="3">
    <location>
        <begin position="681"/>
        <end position="714"/>
    </location>
</feature>
<evidence type="ECO:0000313" key="5">
    <source>
        <dbReference type="Proteomes" id="UP000236544"/>
    </source>
</evidence>
<feature type="repeat" description="TPR" evidence="3">
    <location>
        <begin position="38"/>
        <end position="71"/>
    </location>
</feature>
<dbReference type="InterPro" id="IPR019734">
    <property type="entry name" value="TPR_rpt"/>
</dbReference>
<dbReference type="GO" id="GO:0055087">
    <property type="term" value="C:Ski complex"/>
    <property type="evidence" value="ECO:0007669"/>
    <property type="project" value="InterPro"/>
</dbReference>
<evidence type="ECO:0000256" key="1">
    <source>
        <dbReference type="ARBA" id="ARBA00022737"/>
    </source>
</evidence>
<reference evidence="5" key="1">
    <citation type="submission" date="2015-10" db="EMBL/GenBank/DDBJ databases">
        <authorList>
            <person name="Devillers H."/>
        </authorList>
    </citation>
    <scope>NUCLEOTIDE SEQUENCE [LARGE SCALE GENOMIC DNA]</scope>
</reference>
<dbReference type="InterPro" id="IPR039226">
    <property type="entry name" value="Ski3/TTC37"/>
</dbReference>
<dbReference type="Pfam" id="PF18833">
    <property type="entry name" value="TPR_22"/>
    <property type="match status" value="1"/>
</dbReference>
<dbReference type="Proteomes" id="UP000236544">
    <property type="component" value="Unassembled WGS sequence"/>
</dbReference>
<dbReference type="OrthoDB" id="421075at2759"/>
<accession>A0A0P1KXW0</accession>
<gene>
    <name evidence="4" type="ORF">LAQU0_S29e00254g</name>
</gene>
<dbReference type="GO" id="GO:0006401">
    <property type="term" value="P:RNA catabolic process"/>
    <property type="evidence" value="ECO:0007669"/>
    <property type="project" value="InterPro"/>
</dbReference>
<evidence type="ECO:0000256" key="3">
    <source>
        <dbReference type="PROSITE-ProRule" id="PRU00339"/>
    </source>
</evidence>
<dbReference type="Pfam" id="PF14559">
    <property type="entry name" value="TPR_19"/>
    <property type="match status" value="1"/>
</dbReference>
<dbReference type="SMART" id="SM00028">
    <property type="entry name" value="TPR"/>
    <property type="match status" value="10"/>
</dbReference>
<dbReference type="PROSITE" id="PS50293">
    <property type="entry name" value="TPR_REGION"/>
    <property type="match status" value="1"/>
</dbReference>
<evidence type="ECO:0000256" key="2">
    <source>
        <dbReference type="ARBA" id="ARBA00022803"/>
    </source>
</evidence>
<keyword evidence="2 3" id="KW-0802">TPR repeat</keyword>
<name>A0A0P1KXW0_9SACH</name>
<keyword evidence="5" id="KW-1185">Reference proteome</keyword>
<dbReference type="InterPro" id="IPR040962">
    <property type="entry name" value="TPR_22"/>
</dbReference>
<dbReference type="PANTHER" id="PTHR15704:SF7">
    <property type="entry name" value="SUPERKILLER COMPLEX PROTEIN 3"/>
    <property type="match status" value="1"/>
</dbReference>
<organism evidence="4 5">
    <name type="scientific">Lachancea quebecensis</name>
    <dbReference type="NCBI Taxonomy" id="1654605"/>
    <lineage>
        <taxon>Eukaryota</taxon>
        <taxon>Fungi</taxon>
        <taxon>Dikarya</taxon>
        <taxon>Ascomycota</taxon>
        <taxon>Saccharomycotina</taxon>
        <taxon>Saccharomycetes</taxon>
        <taxon>Saccharomycetales</taxon>
        <taxon>Saccharomycetaceae</taxon>
        <taxon>Lachancea</taxon>
    </lineage>
</organism>
<dbReference type="SUPFAM" id="SSF48452">
    <property type="entry name" value="TPR-like"/>
    <property type="match status" value="4"/>
</dbReference>
<sequence>MAELKQLLKDAKNALASGDYEESIEKSKEVLKLDKNNYFAHVFLGKAFSCTDDLAQSKKHYKAALELDPENMLAWKGIFMLFRTANIAPKIVSFDEFFDLCGEYAEHLVQQQLPMVDLINDIRNFKNFYRDCQESYLRHMRPGTPMAERLSRHLITPQDALQGLLNIISAEEQQQVSKLVSRERLKISANQPDYNLKVNSIAWQVYQDSEVDELYQQLINITDDDEKRRGLEAKWLEYRIRVLKSMPADIKHHFFAKVRNMVEDMVVVDHDFLLAWQLYFEWQDYSDLDCMDVNVISNFLKKFPKEPLAAVLYAWVCSEQSTYNSKDFYEKTFQGENAEKSDSSSVDNIIDVVEDGMDESEKRRLQQLVDPSMEEPTFGLSEEEVLLSLTENIKKTQQSIVAHRIVSHYYVSTREYESALHYTKAGIVLCAQNVKNMGAHLSNSKRELTLDLATTYTYFEAPKNHPTALALFEKLLTENPDNVHAKMGKGLIAIERRNWQEAYQLLKEVTEKYSDNYEVLSEFAWSELHLDAPDAAIEKFKYILNNIEGSDLKVLEFRSLNHWRMAKGYIYKQRKETSAGESSDKEFIKLAFKQLVQAVKTSENFAPGYSTLGDIYSEYYQDPTRAFKCYFKAFEMDPSDLTAARYMCEKYCGSCDWQSASLIAERVVKAEKSKSTLQNVNWPYRVLGIAYLERQAESESIEWFQSALRVEPTDLESWLGLGQAYYSCGRVEASVKVFEKALEVNPGNAYARYFRALSLSKMGLYDVSIEIFRELTAEYPDEESYQVSMVEVLVEHCNVLCSQGFLTRSVASAADAIRKIESIVLNISYKIQSLWLSLSNALRVICLVQSQVHLLPLESLVNIFEVAELHNTDEIDKIDQVTLPGLMSDLDQDNVAIAAQFLVLSGKHAIACSDYASLPRTVRASLWYNLGTVELMAFVILKAKSHRDAAIESFKKSIEYQSNTAEAWIGFGIASIDLNVRVAQHCFIKATALNPRETSVWYDMAVLALRYNDVAFARAVLMKSQSIAPQDSTPWFGLALASEKEGLTQDSARLFAHSFVLSNGKSKGAQLLYAKSVLKTRIGSGDDERDIGPGQELSAVAYGLDDYLKKNPDDKFALQCAILTLERLRNYEAARKLSDRLLDILEKRFEKAQDDSELFHFAIVKSQLARVYLGLKDYETAIESADLSLGILGEHHNEVSEKCITSNHAVMGLAYFFLDDFDQTLEHFKVLLDRPGESKQLVILIAKILYNVESEETREVALKELVDYINSNGPDLTVTLTIAVISLLEGIPDDMRAILSELKGLPLNDMISDRHRDIPFLIQQLNTKLSQSCKSQQQWQRTAFFFPNDSDSWGSLNKKIRARISAGGQNKVPAQRMSEFYCSLGNLSKIQRSIFLCPWNKEALSSLKGCF</sequence>
<protein>
    <submittedName>
        <fullName evidence="4">LAQU0S29e00254g1_1</fullName>
    </submittedName>
</protein>
<feature type="repeat" description="TPR" evidence="3">
    <location>
        <begin position="715"/>
        <end position="748"/>
    </location>
</feature>
<dbReference type="InterPro" id="IPR011990">
    <property type="entry name" value="TPR-like_helical_dom_sf"/>
</dbReference>
<dbReference type="Pfam" id="PF13414">
    <property type="entry name" value="TPR_11"/>
    <property type="match status" value="1"/>
</dbReference>
<dbReference type="Gene3D" id="1.25.40.10">
    <property type="entry name" value="Tetratricopeptide repeat domain"/>
    <property type="match status" value="4"/>
</dbReference>
<dbReference type="PROSITE" id="PS50005">
    <property type="entry name" value="TPR"/>
    <property type="match status" value="3"/>
</dbReference>
<proteinExistence type="predicted"/>
<evidence type="ECO:0000313" key="4">
    <source>
        <dbReference type="EMBL" id="CUS25162.1"/>
    </source>
</evidence>
<dbReference type="EMBL" id="LN890545">
    <property type="protein sequence ID" value="CUS25162.1"/>
    <property type="molecule type" value="Genomic_DNA"/>
</dbReference>